<dbReference type="EMBL" id="KQ434847">
    <property type="protein sequence ID" value="KZC08472.1"/>
    <property type="molecule type" value="Genomic_DNA"/>
</dbReference>
<gene>
    <name evidence="2" type="ORF">WN55_10671</name>
</gene>
<keyword evidence="1" id="KW-0732">Signal</keyword>
<feature type="signal peptide" evidence="1">
    <location>
        <begin position="1"/>
        <end position="17"/>
    </location>
</feature>
<evidence type="ECO:0000313" key="2">
    <source>
        <dbReference type="EMBL" id="KZC08472.1"/>
    </source>
</evidence>
<organism evidence="2 3">
    <name type="scientific">Dufourea novaeangliae</name>
    <name type="common">Sweat bee</name>
    <dbReference type="NCBI Taxonomy" id="178035"/>
    <lineage>
        <taxon>Eukaryota</taxon>
        <taxon>Metazoa</taxon>
        <taxon>Ecdysozoa</taxon>
        <taxon>Arthropoda</taxon>
        <taxon>Hexapoda</taxon>
        <taxon>Insecta</taxon>
        <taxon>Pterygota</taxon>
        <taxon>Neoptera</taxon>
        <taxon>Endopterygota</taxon>
        <taxon>Hymenoptera</taxon>
        <taxon>Apocrita</taxon>
        <taxon>Aculeata</taxon>
        <taxon>Apoidea</taxon>
        <taxon>Anthophila</taxon>
        <taxon>Halictidae</taxon>
        <taxon>Rophitinae</taxon>
        <taxon>Dufourea</taxon>
    </lineage>
</organism>
<feature type="chain" id="PRO_5007599334" evidence="1">
    <location>
        <begin position="18"/>
        <end position="60"/>
    </location>
</feature>
<reference evidence="2 3" key="1">
    <citation type="submission" date="2015-07" db="EMBL/GenBank/DDBJ databases">
        <title>The genome of Dufourea novaeangliae.</title>
        <authorList>
            <person name="Pan H."/>
            <person name="Kapheim K."/>
        </authorList>
    </citation>
    <scope>NUCLEOTIDE SEQUENCE [LARGE SCALE GENOMIC DNA]</scope>
    <source>
        <strain evidence="2">0120121106</strain>
        <tissue evidence="2">Whole body</tissue>
    </source>
</reference>
<proteinExistence type="predicted"/>
<protein>
    <submittedName>
        <fullName evidence="2">Uncharacterized protein</fullName>
    </submittedName>
</protein>
<accession>A0A154P9F2</accession>
<evidence type="ECO:0000256" key="1">
    <source>
        <dbReference type="SAM" id="SignalP"/>
    </source>
</evidence>
<evidence type="ECO:0000313" key="3">
    <source>
        <dbReference type="Proteomes" id="UP000076502"/>
    </source>
</evidence>
<keyword evidence="3" id="KW-1185">Reference proteome</keyword>
<sequence length="60" mass="6962">MSSITIWIIILNLTAHAKRKVRDARYIIGPDTRDSVYIRQFDEVNIYLVLQSSDLNVGLR</sequence>
<dbReference type="Proteomes" id="UP000076502">
    <property type="component" value="Unassembled WGS sequence"/>
</dbReference>
<dbReference type="AlphaFoldDB" id="A0A154P9F2"/>
<name>A0A154P9F2_DUFNO</name>